<dbReference type="EMBL" id="BMZS01000001">
    <property type="protein sequence ID" value="GHD39754.1"/>
    <property type="molecule type" value="Genomic_DNA"/>
</dbReference>
<dbReference type="GO" id="GO:0009146">
    <property type="term" value="P:purine nucleoside triphosphate catabolic process"/>
    <property type="evidence" value="ECO:0007669"/>
    <property type="project" value="UniProtKB-UniRule"/>
</dbReference>
<evidence type="ECO:0000256" key="7">
    <source>
        <dbReference type="ARBA" id="ARBA00023080"/>
    </source>
</evidence>
<keyword evidence="7 10" id="KW-0546">Nucleotide metabolism</keyword>
<dbReference type="GO" id="GO:0036220">
    <property type="term" value="F:ITP diphosphatase activity"/>
    <property type="evidence" value="ECO:0007669"/>
    <property type="project" value="UniProtKB-UniRule"/>
</dbReference>
<sequence>MTGVPARQLTGPALLVASHNPGKVREIRELLEPFGLEIVSAGDRGLPEPEETGTTFAANAELKALAAARASGLPALSDDSGFCVDALGGDPGVYSARWAGPSKDFRVAMAKVWEAVQASGSDARGARFVCALTLAWPDGHTETVEGEVHGRIVWPPRGDKGFGYDPMFLPDGHDLTFGEVDSEWKHSVSHRADAFAKLVERCFDGGRTR</sequence>
<dbReference type="AlphaFoldDB" id="A0A918XMM2"/>
<dbReference type="FunFam" id="3.90.950.10:FF:000001">
    <property type="entry name" value="dITP/XTP pyrophosphatase"/>
    <property type="match status" value="1"/>
</dbReference>
<dbReference type="InterPro" id="IPR029001">
    <property type="entry name" value="ITPase-like_fam"/>
</dbReference>
<evidence type="ECO:0000256" key="9">
    <source>
        <dbReference type="ARBA" id="ARBA00052017"/>
    </source>
</evidence>
<feature type="binding site" evidence="10">
    <location>
        <begin position="18"/>
        <end position="23"/>
    </location>
    <ligand>
        <name>substrate</name>
    </ligand>
</feature>
<name>A0A918XMM2_9PROT</name>
<feature type="binding site" evidence="10">
    <location>
        <position position="80"/>
    </location>
    <ligand>
        <name>substrate</name>
    </ligand>
</feature>
<dbReference type="PANTHER" id="PTHR11067:SF9">
    <property type="entry name" value="INOSINE TRIPHOSPHATE PYROPHOSPHATASE"/>
    <property type="match status" value="1"/>
</dbReference>
<keyword evidence="13" id="KW-1185">Reference proteome</keyword>
<dbReference type="Proteomes" id="UP000630353">
    <property type="component" value="Unassembled WGS sequence"/>
</dbReference>
<keyword evidence="5 10" id="KW-0378">Hydrolase</keyword>
<keyword evidence="4 10" id="KW-0547">Nucleotide-binding</keyword>
<feature type="binding site" evidence="10">
    <location>
        <begin position="190"/>
        <end position="191"/>
    </location>
    <ligand>
        <name>substrate</name>
    </ligand>
</feature>
<dbReference type="NCBIfam" id="TIGR00042">
    <property type="entry name" value="RdgB/HAM1 family non-canonical purine NTP pyrophosphatase"/>
    <property type="match status" value="1"/>
</dbReference>
<reference evidence="12" key="2">
    <citation type="submission" date="2020-09" db="EMBL/GenBank/DDBJ databases">
        <authorList>
            <person name="Sun Q."/>
            <person name="Kim S."/>
        </authorList>
    </citation>
    <scope>NUCLEOTIDE SEQUENCE</scope>
    <source>
        <strain evidence="12">KCTC 42651</strain>
    </source>
</reference>
<evidence type="ECO:0000256" key="8">
    <source>
        <dbReference type="ARBA" id="ARBA00051875"/>
    </source>
</evidence>
<evidence type="ECO:0000256" key="5">
    <source>
        <dbReference type="ARBA" id="ARBA00022801"/>
    </source>
</evidence>
<dbReference type="GO" id="GO:0046872">
    <property type="term" value="F:metal ion binding"/>
    <property type="evidence" value="ECO:0007669"/>
    <property type="project" value="UniProtKB-KW"/>
</dbReference>
<feature type="binding site" evidence="10">
    <location>
        <begin position="162"/>
        <end position="165"/>
    </location>
    <ligand>
        <name>substrate</name>
    </ligand>
</feature>
<comment type="caution">
    <text evidence="12">The sequence shown here is derived from an EMBL/GenBank/DDBJ whole genome shotgun (WGS) entry which is preliminary data.</text>
</comment>
<dbReference type="InterPro" id="IPR020922">
    <property type="entry name" value="dITP/XTP_pyrophosphatase"/>
</dbReference>
<dbReference type="HAMAP" id="MF_01405">
    <property type="entry name" value="Non_canon_purine_NTPase"/>
    <property type="match status" value="1"/>
</dbReference>
<evidence type="ECO:0000256" key="4">
    <source>
        <dbReference type="ARBA" id="ARBA00022741"/>
    </source>
</evidence>
<evidence type="ECO:0000256" key="1">
    <source>
        <dbReference type="ARBA" id="ARBA00008023"/>
    </source>
</evidence>
<comment type="catalytic activity">
    <reaction evidence="10">
        <text>ITP + H2O = IMP + diphosphate + H(+)</text>
        <dbReference type="Rhea" id="RHEA:29399"/>
        <dbReference type="ChEBI" id="CHEBI:15377"/>
        <dbReference type="ChEBI" id="CHEBI:15378"/>
        <dbReference type="ChEBI" id="CHEBI:33019"/>
        <dbReference type="ChEBI" id="CHEBI:58053"/>
        <dbReference type="ChEBI" id="CHEBI:61402"/>
        <dbReference type="EC" id="3.6.1.66"/>
    </reaction>
</comment>
<dbReference type="PANTHER" id="PTHR11067">
    <property type="entry name" value="INOSINE TRIPHOSPHATE PYROPHOSPHATASE/HAM1 PROTEIN"/>
    <property type="match status" value="1"/>
</dbReference>
<feature type="binding site" evidence="10">
    <location>
        <position position="185"/>
    </location>
    <ligand>
        <name>substrate</name>
    </ligand>
</feature>
<evidence type="ECO:0000256" key="11">
    <source>
        <dbReference type="RuleBase" id="RU003781"/>
    </source>
</evidence>
<reference evidence="12" key="1">
    <citation type="journal article" date="2014" name="Int. J. Syst. Evol. Microbiol.">
        <title>Complete genome sequence of Corynebacterium casei LMG S-19264T (=DSM 44701T), isolated from a smear-ripened cheese.</title>
        <authorList>
            <consortium name="US DOE Joint Genome Institute (JGI-PGF)"/>
            <person name="Walter F."/>
            <person name="Albersmeier A."/>
            <person name="Kalinowski J."/>
            <person name="Ruckert C."/>
        </authorList>
    </citation>
    <scope>NUCLEOTIDE SEQUENCE</scope>
    <source>
        <strain evidence="12">KCTC 42651</strain>
    </source>
</reference>
<keyword evidence="3 10" id="KW-0479">Metal-binding</keyword>
<comment type="function">
    <text evidence="10">Pyrophosphatase that catalyzes the hydrolysis of nucleoside triphosphates to their monophosphate derivatives, with a high preference for the non-canonical purine nucleotides XTP (xanthosine triphosphate), dITP (deoxyinosine triphosphate) and ITP. Seems to function as a house-cleaning enzyme that removes non-canonical purine nucleotides from the nucleotide pool, thus preventing their incorporation into DNA/RNA and avoiding chromosomal lesions.</text>
</comment>
<evidence type="ECO:0000256" key="10">
    <source>
        <dbReference type="HAMAP-Rule" id="MF_01405"/>
    </source>
</evidence>
<proteinExistence type="inferred from homology"/>
<comment type="similarity">
    <text evidence="1 10 11">Belongs to the HAM1 NTPase family.</text>
</comment>
<dbReference type="SUPFAM" id="SSF52972">
    <property type="entry name" value="ITPase-like"/>
    <property type="match status" value="1"/>
</dbReference>
<dbReference type="GO" id="GO:0005829">
    <property type="term" value="C:cytosol"/>
    <property type="evidence" value="ECO:0007669"/>
    <property type="project" value="TreeGrafter"/>
</dbReference>
<organism evidence="12 13">
    <name type="scientific">Thalassobaculum fulvum</name>
    <dbReference type="NCBI Taxonomy" id="1633335"/>
    <lineage>
        <taxon>Bacteria</taxon>
        <taxon>Pseudomonadati</taxon>
        <taxon>Pseudomonadota</taxon>
        <taxon>Alphaproteobacteria</taxon>
        <taxon>Rhodospirillales</taxon>
        <taxon>Thalassobaculaceae</taxon>
        <taxon>Thalassobaculum</taxon>
    </lineage>
</organism>
<dbReference type="InterPro" id="IPR002637">
    <property type="entry name" value="RdgB/HAM1"/>
</dbReference>
<comment type="subunit">
    <text evidence="2 10">Homodimer.</text>
</comment>
<dbReference type="EC" id="3.6.1.66" evidence="10"/>
<feature type="binding site" evidence="10">
    <location>
        <position position="50"/>
    </location>
    <ligand>
        <name>Mg(2+)</name>
        <dbReference type="ChEBI" id="CHEBI:18420"/>
    </ligand>
</feature>
<dbReference type="CDD" id="cd00515">
    <property type="entry name" value="HAM1"/>
    <property type="match status" value="1"/>
</dbReference>
<feature type="binding site" evidence="10">
    <location>
        <position position="79"/>
    </location>
    <ligand>
        <name>Mg(2+)</name>
        <dbReference type="ChEBI" id="CHEBI:18420"/>
    </ligand>
</feature>
<evidence type="ECO:0000256" key="6">
    <source>
        <dbReference type="ARBA" id="ARBA00022842"/>
    </source>
</evidence>
<dbReference type="GO" id="GO:0009117">
    <property type="term" value="P:nucleotide metabolic process"/>
    <property type="evidence" value="ECO:0007669"/>
    <property type="project" value="UniProtKB-KW"/>
</dbReference>
<feature type="active site" description="Proton acceptor" evidence="10">
    <location>
        <position position="79"/>
    </location>
</feature>
<evidence type="ECO:0000256" key="2">
    <source>
        <dbReference type="ARBA" id="ARBA00011738"/>
    </source>
</evidence>
<dbReference type="Gene3D" id="3.90.950.10">
    <property type="match status" value="1"/>
</dbReference>
<keyword evidence="6 10" id="KW-0460">Magnesium</keyword>
<comment type="catalytic activity">
    <reaction evidence="8 10">
        <text>dITP + H2O = dIMP + diphosphate + H(+)</text>
        <dbReference type="Rhea" id="RHEA:28342"/>
        <dbReference type="ChEBI" id="CHEBI:15377"/>
        <dbReference type="ChEBI" id="CHEBI:15378"/>
        <dbReference type="ChEBI" id="CHEBI:33019"/>
        <dbReference type="ChEBI" id="CHEBI:61194"/>
        <dbReference type="ChEBI" id="CHEBI:61382"/>
        <dbReference type="EC" id="3.6.1.66"/>
    </reaction>
</comment>
<evidence type="ECO:0000313" key="12">
    <source>
        <dbReference type="EMBL" id="GHD39754.1"/>
    </source>
</evidence>
<dbReference type="Pfam" id="PF01725">
    <property type="entry name" value="Ham1p_like"/>
    <property type="match status" value="1"/>
</dbReference>
<accession>A0A918XMM2</accession>
<dbReference type="GO" id="GO:0000166">
    <property type="term" value="F:nucleotide binding"/>
    <property type="evidence" value="ECO:0007669"/>
    <property type="project" value="UniProtKB-KW"/>
</dbReference>
<dbReference type="GO" id="GO:0036222">
    <property type="term" value="F:XTP diphosphatase activity"/>
    <property type="evidence" value="ECO:0007669"/>
    <property type="project" value="UniProtKB-UniRule"/>
</dbReference>
<dbReference type="GO" id="GO:0017111">
    <property type="term" value="F:ribonucleoside triphosphate phosphatase activity"/>
    <property type="evidence" value="ECO:0007669"/>
    <property type="project" value="InterPro"/>
</dbReference>
<gene>
    <name evidence="12" type="ORF">GCM10017083_02070</name>
</gene>
<comment type="catalytic activity">
    <reaction evidence="9 10">
        <text>XTP + H2O = XMP + diphosphate + H(+)</text>
        <dbReference type="Rhea" id="RHEA:28610"/>
        <dbReference type="ChEBI" id="CHEBI:15377"/>
        <dbReference type="ChEBI" id="CHEBI:15378"/>
        <dbReference type="ChEBI" id="CHEBI:33019"/>
        <dbReference type="ChEBI" id="CHEBI:57464"/>
        <dbReference type="ChEBI" id="CHEBI:61314"/>
        <dbReference type="EC" id="3.6.1.66"/>
    </reaction>
</comment>
<protein>
    <recommendedName>
        <fullName evidence="10">dITP/XTP pyrophosphatase</fullName>
        <ecNumber evidence="10">3.6.1.66</ecNumber>
    </recommendedName>
    <alternativeName>
        <fullName evidence="10">Non-canonical purine NTP pyrophosphatase</fullName>
    </alternativeName>
    <alternativeName>
        <fullName evidence="10">Non-standard purine NTP pyrophosphatase</fullName>
    </alternativeName>
    <alternativeName>
        <fullName evidence="10">Nucleoside-triphosphate diphosphatase</fullName>
    </alternativeName>
    <alternativeName>
        <fullName evidence="10">Nucleoside-triphosphate pyrophosphatase</fullName>
        <shortName evidence="10">NTPase</shortName>
    </alternativeName>
</protein>
<comment type="cofactor">
    <cofactor evidence="10">
        <name>Mg(2+)</name>
        <dbReference type="ChEBI" id="CHEBI:18420"/>
    </cofactor>
    <text evidence="10">Binds 1 Mg(2+) ion per subunit.</text>
</comment>
<evidence type="ECO:0000313" key="13">
    <source>
        <dbReference type="Proteomes" id="UP000630353"/>
    </source>
</evidence>
<dbReference type="GO" id="GO:0035870">
    <property type="term" value="F:dITP diphosphatase activity"/>
    <property type="evidence" value="ECO:0007669"/>
    <property type="project" value="UniProtKB-UniRule"/>
</dbReference>
<evidence type="ECO:0000256" key="3">
    <source>
        <dbReference type="ARBA" id="ARBA00022723"/>
    </source>
</evidence>